<evidence type="ECO:0000313" key="2">
    <source>
        <dbReference type="Proteomes" id="UP001218218"/>
    </source>
</evidence>
<organism evidence="1 2">
    <name type="scientific">Mycena albidolilacea</name>
    <dbReference type="NCBI Taxonomy" id="1033008"/>
    <lineage>
        <taxon>Eukaryota</taxon>
        <taxon>Fungi</taxon>
        <taxon>Dikarya</taxon>
        <taxon>Basidiomycota</taxon>
        <taxon>Agaricomycotina</taxon>
        <taxon>Agaricomycetes</taxon>
        <taxon>Agaricomycetidae</taxon>
        <taxon>Agaricales</taxon>
        <taxon>Marasmiineae</taxon>
        <taxon>Mycenaceae</taxon>
        <taxon>Mycena</taxon>
    </lineage>
</organism>
<dbReference type="AlphaFoldDB" id="A0AAD7EX37"/>
<accession>A0AAD7EX37</accession>
<dbReference type="EMBL" id="JARIHO010000008">
    <property type="protein sequence ID" value="KAJ7356865.1"/>
    <property type="molecule type" value="Genomic_DNA"/>
</dbReference>
<protein>
    <submittedName>
        <fullName evidence="1">Uncharacterized protein</fullName>
    </submittedName>
</protein>
<comment type="caution">
    <text evidence="1">The sequence shown here is derived from an EMBL/GenBank/DDBJ whole genome shotgun (WGS) entry which is preliminary data.</text>
</comment>
<dbReference type="Proteomes" id="UP001218218">
    <property type="component" value="Unassembled WGS sequence"/>
</dbReference>
<sequence length="237" mass="26151">MPVVVHDIHHRDAELRVIEVVDAVVVIFLLGFLDEIVVAERPAAPAVLAQAAERARDAAGVEYPIDVRGSDVLALPSTALALFLRCGFSPVGVRRPEPQVPVRPRLNLSVLLLVRVENPLLVAENFSQRDRLCFGFRAINDLLLVFIPVFRDAERPVIFFTHIGGREGSWYVKNFPSTTFSHSSTALEHSIFGIASVVVGWTMYKPRSDATRSLISTTDYPWLDTHNETGILGGVTA</sequence>
<reference evidence="1" key="1">
    <citation type="submission" date="2023-03" db="EMBL/GenBank/DDBJ databases">
        <title>Massive genome expansion in bonnet fungi (Mycena s.s.) driven by repeated elements and novel gene families across ecological guilds.</title>
        <authorList>
            <consortium name="Lawrence Berkeley National Laboratory"/>
            <person name="Harder C.B."/>
            <person name="Miyauchi S."/>
            <person name="Viragh M."/>
            <person name="Kuo A."/>
            <person name="Thoen E."/>
            <person name="Andreopoulos B."/>
            <person name="Lu D."/>
            <person name="Skrede I."/>
            <person name="Drula E."/>
            <person name="Henrissat B."/>
            <person name="Morin E."/>
            <person name="Kohler A."/>
            <person name="Barry K."/>
            <person name="LaButti K."/>
            <person name="Morin E."/>
            <person name="Salamov A."/>
            <person name="Lipzen A."/>
            <person name="Mereny Z."/>
            <person name="Hegedus B."/>
            <person name="Baldrian P."/>
            <person name="Stursova M."/>
            <person name="Weitz H."/>
            <person name="Taylor A."/>
            <person name="Grigoriev I.V."/>
            <person name="Nagy L.G."/>
            <person name="Martin F."/>
            <person name="Kauserud H."/>
        </authorList>
    </citation>
    <scope>NUCLEOTIDE SEQUENCE</scope>
    <source>
        <strain evidence="1">CBHHK002</strain>
    </source>
</reference>
<gene>
    <name evidence="1" type="ORF">DFH08DRAFT_850388</name>
</gene>
<keyword evidence="2" id="KW-1185">Reference proteome</keyword>
<proteinExistence type="predicted"/>
<name>A0AAD7EX37_9AGAR</name>
<evidence type="ECO:0000313" key="1">
    <source>
        <dbReference type="EMBL" id="KAJ7356865.1"/>
    </source>
</evidence>